<dbReference type="InterPro" id="IPR001663">
    <property type="entry name" value="Rng_hydr_dOase-A"/>
</dbReference>
<comment type="caution">
    <text evidence="8">The sequence shown here is derived from an EMBL/GenBank/DDBJ whole genome shotgun (WGS) entry which is preliminary data.</text>
</comment>
<dbReference type="Gene3D" id="3.90.380.10">
    <property type="entry name" value="Naphthalene 1,2-dioxygenase Alpha Subunit, Chain A, domain 1"/>
    <property type="match status" value="2"/>
</dbReference>
<dbReference type="Pfam" id="PF00355">
    <property type="entry name" value="Rieske"/>
    <property type="match status" value="1"/>
</dbReference>
<dbReference type="GO" id="GO:0016705">
    <property type="term" value="F:oxidoreductase activity, acting on paired donors, with incorporation or reduction of molecular oxygen"/>
    <property type="evidence" value="ECO:0007669"/>
    <property type="project" value="UniProtKB-ARBA"/>
</dbReference>
<evidence type="ECO:0000256" key="2">
    <source>
        <dbReference type="ARBA" id="ARBA00022714"/>
    </source>
</evidence>
<accession>A0A2P8Q3K9</accession>
<keyword evidence="5" id="KW-0408">Iron</keyword>
<evidence type="ECO:0000256" key="3">
    <source>
        <dbReference type="ARBA" id="ARBA00022723"/>
    </source>
</evidence>
<keyword evidence="4" id="KW-0560">Oxidoreductase</keyword>
<dbReference type="PANTHER" id="PTHR43756">
    <property type="entry name" value="CHOLINE MONOOXYGENASE, CHLOROPLASTIC"/>
    <property type="match status" value="1"/>
</dbReference>
<dbReference type="InterPro" id="IPR017941">
    <property type="entry name" value="Rieske_2Fe-2S"/>
</dbReference>
<dbReference type="PANTHER" id="PTHR43756:SF5">
    <property type="entry name" value="CHOLINE MONOOXYGENASE, CHLOROPLASTIC"/>
    <property type="match status" value="1"/>
</dbReference>
<evidence type="ECO:0000313" key="9">
    <source>
        <dbReference type="Proteomes" id="UP000240429"/>
    </source>
</evidence>
<dbReference type="Pfam" id="PF00848">
    <property type="entry name" value="Ring_hydroxyl_A"/>
    <property type="match status" value="1"/>
</dbReference>
<keyword evidence="9" id="KW-1185">Reference proteome</keyword>
<dbReference type="CDD" id="cd03469">
    <property type="entry name" value="Rieske_RO_Alpha_N"/>
    <property type="match status" value="1"/>
</dbReference>
<keyword evidence="3" id="KW-0479">Metal-binding</keyword>
<reference evidence="8 9" key="1">
    <citation type="submission" date="2018-03" db="EMBL/GenBank/DDBJ databases">
        <title>Streptomyces dioscori sp. nov., a novel endophytic actinobacterium isolated from bulbil of Dioscorea bulbifera L.</title>
        <authorList>
            <person name="Zhikuan W."/>
        </authorList>
    </citation>
    <scope>NUCLEOTIDE SEQUENCE [LARGE SCALE GENOMIC DNA]</scope>
    <source>
        <strain evidence="8 9">A217</strain>
    </source>
</reference>
<dbReference type="PRINTS" id="PR00090">
    <property type="entry name" value="RNGDIOXGNASE"/>
</dbReference>
<dbReference type="RefSeq" id="WP_107018655.1">
    <property type="nucleotide sequence ID" value="NZ_KZ679046.1"/>
</dbReference>
<evidence type="ECO:0000256" key="1">
    <source>
        <dbReference type="ARBA" id="ARBA00001962"/>
    </source>
</evidence>
<organism evidence="8 9">
    <name type="scientific">Streptomyces dioscori</name>
    <dbReference type="NCBI Taxonomy" id="2109333"/>
    <lineage>
        <taxon>Bacteria</taxon>
        <taxon>Bacillati</taxon>
        <taxon>Actinomycetota</taxon>
        <taxon>Actinomycetes</taxon>
        <taxon>Kitasatosporales</taxon>
        <taxon>Streptomycetaceae</taxon>
        <taxon>Streptomyces</taxon>
        <taxon>Streptomyces aurantiacus group</taxon>
    </lineage>
</organism>
<dbReference type="AlphaFoldDB" id="A0A2P8Q3K9"/>
<dbReference type="EMBL" id="PYBJ01000016">
    <property type="protein sequence ID" value="PSM40849.1"/>
    <property type="molecule type" value="Genomic_DNA"/>
</dbReference>
<dbReference type="OrthoDB" id="5243643at2"/>
<keyword evidence="6" id="KW-0411">Iron-sulfur</keyword>
<dbReference type="InterPro" id="IPR036922">
    <property type="entry name" value="Rieske_2Fe-2S_sf"/>
</dbReference>
<dbReference type="GO" id="GO:0004497">
    <property type="term" value="F:monooxygenase activity"/>
    <property type="evidence" value="ECO:0007669"/>
    <property type="project" value="UniProtKB-ARBA"/>
</dbReference>
<feature type="domain" description="Rieske" evidence="7">
    <location>
        <begin position="55"/>
        <end position="165"/>
    </location>
</feature>
<dbReference type="SUPFAM" id="SSF55961">
    <property type="entry name" value="Bet v1-like"/>
    <property type="match status" value="1"/>
</dbReference>
<evidence type="ECO:0000313" key="8">
    <source>
        <dbReference type="EMBL" id="PSM40849.1"/>
    </source>
</evidence>
<dbReference type="PROSITE" id="PS51296">
    <property type="entry name" value="RIESKE"/>
    <property type="match status" value="1"/>
</dbReference>
<comment type="cofactor">
    <cofactor evidence="1">
        <name>Fe cation</name>
        <dbReference type="ChEBI" id="CHEBI:24875"/>
    </cofactor>
</comment>
<proteinExistence type="predicted"/>
<dbReference type="Proteomes" id="UP000240429">
    <property type="component" value="Unassembled WGS sequence"/>
</dbReference>
<dbReference type="GO" id="GO:0005506">
    <property type="term" value="F:iron ion binding"/>
    <property type="evidence" value="ECO:0007669"/>
    <property type="project" value="InterPro"/>
</dbReference>
<sequence>MRETTQSQLVQRLLTHVDEATTDVAEHVSLRSSDPYGDEEVYRREVDRIFRREPFVVAHVTQLASPGDYVADDLLGVPFLLVKQADGEIRGFVDLCRHRGTRLVAPGAGKAVAEGFTCPWHGWRYGLDGGLCGITDRRRGFPEIDMARRGLLRLTTEVRHGFVWVTLDTDGEPGVAGQLGALDAEFAGLGLDTHTVYGHSRRPGRFNWKLGIEAFLETYHFRWLHPAMKKYVFAPDLSLVNGIGRHVRLVAPKKSVLENRELRPADRRIRDHATIAYMIFPSTVLFLEKRHITVMSMRPTAVDACDVRFLHAVREDTLHRRAYHDDNIGKFMDAAAEDFGALEPAQDGFGRPGAVRAPGHESVVFGRNEWGLQLFRSTVDAALAEKDAGLSKKPEKEDRR</sequence>
<name>A0A2P8Q3K9_9ACTN</name>
<dbReference type="Gene3D" id="2.102.10.10">
    <property type="entry name" value="Rieske [2Fe-2S] iron-sulphur domain"/>
    <property type="match status" value="1"/>
</dbReference>
<dbReference type="GO" id="GO:0051537">
    <property type="term" value="F:2 iron, 2 sulfur cluster binding"/>
    <property type="evidence" value="ECO:0007669"/>
    <property type="project" value="UniProtKB-KW"/>
</dbReference>
<dbReference type="InterPro" id="IPR015879">
    <property type="entry name" value="Ring_hydroxy_dOase_asu_C_dom"/>
</dbReference>
<evidence type="ECO:0000256" key="5">
    <source>
        <dbReference type="ARBA" id="ARBA00023004"/>
    </source>
</evidence>
<protein>
    <recommendedName>
        <fullName evidence="7">Rieske domain-containing protein</fullName>
    </recommendedName>
</protein>
<evidence type="ECO:0000256" key="6">
    <source>
        <dbReference type="ARBA" id="ARBA00023014"/>
    </source>
</evidence>
<dbReference type="SUPFAM" id="SSF50022">
    <property type="entry name" value="ISP domain"/>
    <property type="match status" value="1"/>
</dbReference>
<evidence type="ECO:0000259" key="7">
    <source>
        <dbReference type="PROSITE" id="PS51296"/>
    </source>
</evidence>
<gene>
    <name evidence="8" type="ORF">C6Y14_22810</name>
</gene>
<evidence type="ECO:0000256" key="4">
    <source>
        <dbReference type="ARBA" id="ARBA00023002"/>
    </source>
</evidence>
<keyword evidence="2" id="KW-0001">2Fe-2S</keyword>